<protein>
    <submittedName>
        <fullName evidence="2">Ferritin-like domain-containing protein</fullName>
    </submittedName>
</protein>
<sequence length="142" mass="16800">MNNDEMYLTKMLRGENMGINIYEKYIKKLPEGKYKKEVESFQSEHIRHKTRLENIMKHRDIEIGSEIGFQGKMAELMTSVKLMFKSDPKAVLKEVHKGELMAAKYTEKYLSEFSESIQPDIEKLLKEDRERINKINKILKTI</sequence>
<comment type="caution">
    <text evidence="2">The sequence shown here is derived from an EMBL/GenBank/DDBJ whole genome shotgun (WGS) entry which is preliminary data.</text>
</comment>
<reference evidence="2 3" key="1">
    <citation type="submission" date="2021-01" db="EMBL/GenBank/DDBJ databases">
        <title>Genome public.</title>
        <authorList>
            <person name="Liu C."/>
            <person name="Sun Q."/>
        </authorList>
    </citation>
    <scope>NUCLEOTIDE SEQUENCE [LARGE SCALE GENOMIC DNA]</scope>
    <source>
        <strain evidence="2 3">YIM B02515</strain>
    </source>
</reference>
<organism evidence="2 3">
    <name type="scientific">Clostridium rhizosphaerae</name>
    <dbReference type="NCBI Taxonomy" id="2803861"/>
    <lineage>
        <taxon>Bacteria</taxon>
        <taxon>Bacillati</taxon>
        <taxon>Bacillota</taxon>
        <taxon>Clostridia</taxon>
        <taxon>Eubacteriales</taxon>
        <taxon>Clostridiaceae</taxon>
        <taxon>Clostridium</taxon>
    </lineage>
</organism>
<dbReference type="InterPro" id="IPR019052">
    <property type="entry name" value="DUF2383"/>
</dbReference>
<name>A0ABS1T9F9_9CLOT</name>
<evidence type="ECO:0000313" key="2">
    <source>
        <dbReference type="EMBL" id="MBL4935727.1"/>
    </source>
</evidence>
<dbReference type="RefSeq" id="WP_202748319.1">
    <property type="nucleotide sequence ID" value="NZ_JAESWC010000002.1"/>
</dbReference>
<accession>A0ABS1T9F9</accession>
<evidence type="ECO:0000259" key="1">
    <source>
        <dbReference type="Pfam" id="PF09537"/>
    </source>
</evidence>
<feature type="domain" description="DUF2383" evidence="1">
    <location>
        <begin position="8"/>
        <end position="110"/>
    </location>
</feature>
<dbReference type="InterPro" id="IPR012347">
    <property type="entry name" value="Ferritin-like"/>
</dbReference>
<keyword evidence="3" id="KW-1185">Reference proteome</keyword>
<evidence type="ECO:0000313" key="3">
    <source>
        <dbReference type="Proteomes" id="UP000632377"/>
    </source>
</evidence>
<dbReference type="Pfam" id="PF09537">
    <property type="entry name" value="DUF2383"/>
    <property type="match status" value="1"/>
</dbReference>
<gene>
    <name evidence="2" type="ORF">JK636_08145</name>
</gene>
<dbReference type="Proteomes" id="UP000632377">
    <property type="component" value="Unassembled WGS sequence"/>
</dbReference>
<dbReference type="InterPro" id="IPR009078">
    <property type="entry name" value="Ferritin-like_SF"/>
</dbReference>
<dbReference type="SUPFAM" id="SSF47240">
    <property type="entry name" value="Ferritin-like"/>
    <property type="match status" value="1"/>
</dbReference>
<dbReference type="EMBL" id="JAESWC010000002">
    <property type="protein sequence ID" value="MBL4935727.1"/>
    <property type="molecule type" value="Genomic_DNA"/>
</dbReference>
<dbReference type="CDD" id="cd00657">
    <property type="entry name" value="Ferritin_like"/>
    <property type="match status" value="1"/>
</dbReference>
<proteinExistence type="predicted"/>
<dbReference type="Gene3D" id="1.20.1260.10">
    <property type="match status" value="1"/>
</dbReference>